<dbReference type="Proteomes" id="UP000323000">
    <property type="component" value="Chromosome 7"/>
</dbReference>
<dbReference type="InterPro" id="IPR029448">
    <property type="entry name" value="FANCD2"/>
</dbReference>
<keyword evidence="10" id="KW-1185">Reference proteome</keyword>
<keyword evidence="3" id="KW-0832">Ubl conjugation</keyword>
<evidence type="ECO:0000256" key="4">
    <source>
        <dbReference type="ARBA" id="ARBA00023242"/>
    </source>
</evidence>
<dbReference type="GO" id="GO:1990918">
    <property type="term" value="P:double-strand break repair involved in meiotic recombination"/>
    <property type="evidence" value="ECO:0007669"/>
    <property type="project" value="TreeGrafter"/>
</dbReference>
<dbReference type="EMBL" id="VAHF01000007">
    <property type="protein sequence ID" value="TXG57789.1"/>
    <property type="molecule type" value="Genomic_DNA"/>
</dbReference>
<dbReference type="GO" id="GO:0000793">
    <property type="term" value="C:condensed chromosome"/>
    <property type="evidence" value="ECO:0007669"/>
    <property type="project" value="TreeGrafter"/>
</dbReference>
<evidence type="ECO:0000256" key="6">
    <source>
        <dbReference type="PROSITE-ProRule" id="PRU00464"/>
    </source>
</evidence>
<dbReference type="GO" id="GO:0070182">
    <property type="term" value="F:DNA polymerase binding"/>
    <property type="evidence" value="ECO:0007669"/>
    <property type="project" value="TreeGrafter"/>
</dbReference>
<keyword evidence="2" id="KW-1017">Isopeptide bond</keyword>
<dbReference type="GO" id="GO:0031573">
    <property type="term" value="P:mitotic intra-S DNA damage checkpoint signaling"/>
    <property type="evidence" value="ECO:0007669"/>
    <property type="project" value="TreeGrafter"/>
</dbReference>
<evidence type="ECO:0000313" key="9">
    <source>
        <dbReference type="EMBL" id="TXG57789.1"/>
    </source>
</evidence>
<comment type="caution">
    <text evidence="9">The sequence shown here is derived from an EMBL/GenBank/DDBJ whole genome shotgun (WGS) entry which is preliminary data.</text>
</comment>
<dbReference type="Pfam" id="PF01230">
    <property type="entry name" value="HIT"/>
    <property type="match status" value="1"/>
</dbReference>
<accession>A0A5C7HLX6</accession>
<feature type="region of interest" description="Disordered" evidence="7">
    <location>
        <begin position="416"/>
        <end position="446"/>
    </location>
</feature>
<dbReference type="OrthoDB" id="27031at2759"/>
<evidence type="ECO:0000256" key="7">
    <source>
        <dbReference type="SAM" id="MobiDB-lite"/>
    </source>
</evidence>
<feature type="compositionally biased region" description="Basic and acidic residues" evidence="7">
    <location>
        <begin position="362"/>
        <end position="379"/>
    </location>
</feature>
<dbReference type="AlphaFoldDB" id="A0A5C7HLX6"/>
<dbReference type="PROSITE" id="PS51084">
    <property type="entry name" value="HIT_2"/>
    <property type="match status" value="1"/>
</dbReference>
<feature type="domain" description="HIT" evidence="8">
    <location>
        <begin position="46"/>
        <end position="85"/>
    </location>
</feature>
<dbReference type="InterPro" id="IPR001310">
    <property type="entry name" value="Histidine_triad_HIT"/>
</dbReference>
<dbReference type="SUPFAM" id="SSF54197">
    <property type="entry name" value="HIT-like"/>
    <property type="match status" value="1"/>
</dbReference>
<dbReference type="GO" id="GO:0036297">
    <property type="term" value="P:interstrand cross-link repair"/>
    <property type="evidence" value="ECO:0007669"/>
    <property type="project" value="TreeGrafter"/>
</dbReference>
<gene>
    <name evidence="9" type="ORF">EZV62_015618</name>
</gene>
<keyword evidence="4" id="KW-0539">Nucleus</keyword>
<dbReference type="GO" id="GO:0047627">
    <property type="term" value="F:adenylylsulfatase activity"/>
    <property type="evidence" value="ECO:0007669"/>
    <property type="project" value="UniProtKB-ARBA"/>
</dbReference>
<comment type="subcellular location">
    <subcellularLocation>
        <location evidence="1">Nucleus</location>
    </subcellularLocation>
</comment>
<proteinExistence type="inferred from homology"/>
<dbReference type="InterPro" id="IPR036265">
    <property type="entry name" value="HIT-like_sf"/>
</dbReference>
<evidence type="ECO:0000259" key="8">
    <source>
        <dbReference type="PROSITE" id="PS51084"/>
    </source>
</evidence>
<name>A0A5C7HLX6_9ROSI</name>
<dbReference type="PRINTS" id="PR00332">
    <property type="entry name" value="HISTRIAD"/>
</dbReference>
<evidence type="ECO:0000256" key="2">
    <source>
        <dbReference type="ARBA" id="ARBA00022499"/>
    </source>
</evidence>
<evidence type="ECO:0000256" key="1">
    <source>
        <dbReference type="ARBA" id="ARBA00004123"/>
    </source>
</evidence>
<comment type="caution">
    <text evidence="6">Lacks conserved residue(s) required for the propagation of feature annotation.</text>
</comment>
<comment type="similarity">
    <text evidence="5">Belongs to the Fanconi anemia protein FANCD2 family.</text>
</comment>
<dbReference type="Pfam" id="PF14631">
    <property type="entry name" value="FancD2"/>
    <property type="match status" value="1"/>
</dbReference>
<sequence>MNPRSDENINGVSRRVAVLTCHFPSVVMASEQEAALAAVPSDSPTIFDKIINKDIPANVVYEDDKVLAFRDIAPQAPTHILIIPKVRDGLTGLSKAEERHCDILGRLLYTAKLIAKQEGLEDGFRIVSHPELKYKKKGLVGTLKIVSFLGDASDVTSTSPSQKSNAEEALELLKTSLNSCKQLYLPLILFYDELTAILKYKTLRPEIIEWSATSLQILPANFALLSAVERLTNQGSLGGIDALLGCPLHLPSSKYFSIAGWQSLTEKQKEIVTFSLFHAANWIRELLNAFCTQIGGRLECLSQPAKEDIIAKLLKRLRNLVFIESLLNFSIKYCPQSLPELHFHVGQCGSSFLNRPNNMGNVEKKNEHKTKHDSASPDYKKKHKRKSKTSTSSDTNDKLRQPTILEVLRKASNLTTQEVQNEDSSSTFLKGRTSESADQSSCDSNGPVSVEVSAVDKALETQRFKFRPLLFQCLSLLTFSKVCMLSLLLV</sequence>
<feature type="region of interest" description="Disordered" evidence="7">
    <location>
        <begin position="356"/>
        <end position="399"/>
    </location>
</feature>
<evidence type="ECO:0000256" key="3">
    <source>
        <dbReference type="ARBA" id="ARBA00022843"/>
    </source>
</evidence>
<dbReference type="GO" id="GO:0007129">
    <property type="term" value="P:homologous chromosome pairing at meiosis"/>
    <property type="evidence" value="ECO:0007669"/>
    <property type="project" value="TreeGrafter"/>
</dbReference>
<dbReference type="PANTHER" id="PTHR32086">
    <property type="entry name" value="FANCONI ANEMIA GROUP D2 PROTEIN"/>
    <property type="match status" value="1"/>
</dbReference>
<dbReference type="GO" id="GO:0005634">
    <property type="term" value="C:nucleus"/>
    <property type="evidence" value="ECO:0007669"/>
    <property type="project" value="UniProtKB-SubCell"/>
</dbReference>
<protein>
    <recommendedName>
        <fullName evidence="8">HIT domain-containing protein</fullName>
    </recommendedName>
</protein>
<evidence type="ECO:0000313" key="10">
    <source>
        <dbReference type="Proteomes" id="UP000323000"/>
    </source>
</evidence>
<dbReference type="Gene3D" id="3.30.428.10">
    <property type="entry name" value="HIT-like"/>
    <property type="match status" value="1"/>
</dbReference>
<dbReference type="PANTHER" id="PTHR32086:SF0">
    <property type="entry name" value="FANCONI ANEMIA GROUP D2 PROTEIN"/>
    <property type="match status" value="1"/>
</dbReference>
<dbReference type="InterPro" id="IPR011146">
    <property type="entry name" value="HIT-like"/>
</dbReference>
<evidence type="ECO:0000256" key="5">
    <source>
        <dbReference type="ARBA" id="ARBA00093456"/>
    </source>
</evidence>
<organism evidence="9 10">
    <name type="scientific">Acer yangbiense</name>
    <dbReference type="NCBI Taxonomy" id="1000413"/>
    <lineage>
        <taxon>Eukaryota</taxon>
        <taxon>Viridiplantae</taxon>
        <taxon>Streptophyta</taxon>
        <taxon>Embryophyta</taxon>
        <taxon>Tracheophyta</taxon>
        <taxon>Spermatophyta</taxon>
        <taxon>Magnoliopsida</taxon>
        <taxon>eudicotyledons</taxon>
        <taxon>Gunneridae</taxon>
        <taxon>Pentapetalae</taxon>
        <taxon>rosids</taxon>
        <taxon>malvids</taxon>
        <taxon>Sapindales</taxon>
        <taxon>Sapindaceae</taxon>
        <taxon>Hippocastanoideae</taxon>
        <taxon>Acereae</taxon>
        <taxon>Acer</taxon>
    </lineage>
</organism>
<reference evidence="10" key="1">
    <citation type="journal article" date="2019" name="Gigascience">
        <title>De novo genome assembly of the endangered Acer yangbiense, a plant species with extremely small populations endemic to Yunnan Province, China.</title>
        <authorList>
            <person name="Yang J."/>
            <person name="Wariss H.M."/>
            <person name="Tao L."/>
            <person name="Zhang R."/>
            <person name="Yun Q."/>
            <person name="Hollingsworth P."/>
            <person name="Dao Z."/>
            <person name="Luo G."/>
            <person name="Guo H."/>
            <person name="Ma Y."/>
            <person name="Sun W."/>
        </authorList>
    </citation>
    <scope>NUCLEOTIDE SEQUENCE [LARGE SCALE GENOMIC DNA]</scope>
    <source>
        <strain evidence="10">cv. Malutang</strain>
    </source>
</reference>